<feature type="compositionally biased region" description="Low complexity" evidence="1">
    <location>
        <begin position="215"/>
        <end position="227"/>
    </location>
</feature>
<evidence type="ECO:0000313" key="3">
    <source>
        <dbReference type="Proteomes" id="UP001370758"/>
    </source>
</evidence>
<gene>
    <name evidence="2" type="ORF">TWF481_010340</name>
</gene>
<accession>A0AAV9W0G1</accession>
<organism evidence="2 3">
    <name type="scientific">Arthrobotrys musiformis</name>
    <dbReference type="NCBI Taxonomy" id="47236"/>
    <lineage>
        <taxon>Eukaryota</taxon>
        <taxon>Fungi</taxon>
        <taxon>Dikarya</taxon>
        <taxon>Ascomycota</taxon>
        <taxon>Pezizomycotina</taxon>
        <taxon>Orbiliomycetes</taxon>
        <taxon>Orbiliales</taxon>
        <taxon>Orbiliaceae</taxon>
        <taxon>Arthrobotrys</taxon>
    </lineage>
</organism>
<dbReference type="Pfam" id="PF11327">
    <property type="entry name" value="Egh16-like"/>
    <property type="match status" value="1"/>
</dbReference>
<protein>
    <submittedName>
        <fullName evidence="2">Uncharacterized protein</fullName>
    </submittedName>
</protein>
<dbReference type="EMBL" id="JAVHJL010000007">
    <property type="protein sequence ID" value="KAK6499983.1"/>
    <property type="molecule type" value="Genomic_DNA"/>
</dbReference>
<evidence type="ECO:0000256" key="1">
    <source>
        <dbReference type="SAM" id="MobiDB-lite"/>
    </source>
</evidence>
<name>A0AAV9W0G1_9PEZI</name>
<dbReference type="Proteomes" id="UP001370758">
    <property type="component" value="Unassembled WGS sequence"/>
</dbReference>
<dbReference type="PANTHER" id="PTHR34618">
    <property type="entry name" value="SURFACE PROTEIN MAS1, PUTATIVE-RELATED"/>
    <property type="match status" value="1"/>
</dbReference>
<dbReference type="AlphaFoldDB" id="A0AAV9W0G1"/>
<evidence type="ECO:0000313" key="2">
    <source>
        <dbReference type="EMBL" id="KAK6499983.1"/>
    </source>
</evidence>
<sequence length="227" mass="25277">MWKHRNYYFFMKYCPAGGYIQTKAETMKYADQGKMARSTPGGWVEMVVWQVNDDGAGPFRCRIDETGTGTKFGAWATVVKQPPGDQWKNSVNPWTNKQHNLLRVQLPKNIKCTAEYGKFKNVCMLRCENYAVNGPFGGCLPFQVIYPQPQVVPAPKPQPVKPQPSHNPEPKPVYGDAGYDVGGGNYRDGDYGSDSGGGYFKKREVREKKAKRAATVRAAKAAPADTD</sequence>
<dbReference type="InterPro" id="IPR021476">
    <property type="entry name" value="Egh16-like"/>
</dbReference>
<comment type="caution">
    <text evidence="2">The sequence shown here is derived from an EMBL/GenBank/DDBJ whole genome shotgun (WGS) entry which is preliminary data.</text>
</comment>
<feature type="compositionally biased region" description="Pro residues" evidence="1">
    <location>
        <begin position="153"/>
        <end position="171"/>
    </location>
</feature>
<dbReference type="PANTHER" id="PTHR34618:SF1">
    <property type="entry name" value="SECRETED PROTEIN"/>
    <property type="match status" value="1"/>
</dbReference>
<proteinExistence type="predicted"/>
<keyword evidence="3" id="KW-1185">Reference proteome</keyword>
<reference evidence="2 3" key="1">
    <citation type="submission" date="2023-08" db="EMBL/GenBank/DDBJ databases">
        <authorList>
            <person name="Palmer J.M."/>
        </authorList>
    </citation>
    <scope>NUCLEOTIDE SEQUENCE [LARGE SCALE GENOMIC DNA]</scope>
    <source>
        <strain evidence="2 3">TWF481</strain>
    </source>
</reference>
<feature type="region of interest" description="Disordered" evidence="1">
    <location>
        <begin position="153"/>
        <end position="227"/>
    </location>
</feature>